<feature type="transmembrane region" description="Helical" evidence="1">
    <location>
        <begin position="116"/>
        <end position="136"/>
    </location>
</feature>
<comment type="caution">
    <text evidence="2">The sequence shown here is derived from an EMBL/GenBank/DDBJ whole genome shotgun (WGS) entry which is preliminary data.</text>
</comment>
<feature type="transmembrane region" description="Helical" evidence="1">
    <location>
        <begin position="192"/>
        <end position="214"/>
    </location>
</feature>
<feature type="transmembrane region" description="Helical" evidence="1">
    <location>
        <begin position="321"/>
        <end position="338"/>
    </location>
</feature>
<feature type="transmembrane region" description="Helical" evidence="1">
    <location>
        <begin position="431"/>
        <end position="448"/>
    </location>
</feature>
<dbReference type="PANTHER" id="PTHR11328:SF24">
    <property type="entry name" value="MAJOR FACILITATOR SUPERFAMILY (MFS) PROFILE DOMAIN-CONTAINING PROTEIN"/>
    <property type="match status" value="1"/>
</dbReference>
<dbReference type="Pfam" id="PF13347">
    <property type="entry name" value="MFS_2"/>
    <property type="match status" value="1"/>
</dbReference>
<name>A0A3E2WX91_9FIRM</name>
<keyword evidence="1" id="KW-0812">Transmembrane</keyword>
<organism evidence="2 3">
    <name type="scientific">Hungatella hathewayi</name>
    <dbReference type="NCBI Taxonomy" id="154046"/>
    <lineage>
        <taxon>Bacteria</taxon>
        <taxon>Bacillati</taxon>
        <taxon>Bacillota</taxon>
        <taxon>Clostridia</taxon>
        <taxon>Lachnospirales</taxon>
        <taxon>Lachnospiraceae</taxon>
        <taxon>Hungatella</taxon>
    </lineage>
</organism>
<dbReference type="Proteomes" id="UP000261111">
    <property type="component" value="Unassembled WGS sequence"/>
</dbReference>
<dbReference type="SUPFAM" id="SSF103473">
    <property type="entry name" value="MFS general substrate transporter"/>
    <property type="match status" value="1"/>
</dbReference>
<feature type="transmembrane region" description="Helical" evidence="1">
    <location>
        <begin position="255"/>
        <end position="280"/>
    </location>
</feature>
<dbReference type="RefSeq" id="WP_025655774.1">
    <property type="nucleotide sequence ID" value="NZ_QVIA01000008.1"/>
</dbReference>
<feature type="transmembrane region" description="Helical" evidence="1">
    <location>
        <begin position="21"/>
        <end position="42"/>
    </location>
</feature>
<dbReference type="InterPro" id="IPR036259">
    <property type="entry name" value="MFS_trans_sf"/>
</dbReference>
<keyword evidence="1" id="KW-1133">Transmembrane helix</keyword>
<feature type="transmembrane region" description="Helical" evidence="1">
    <location>
        <begin position="344"/>
        <end position="367"/>
    </location>
</feature>
<accession>A0A3E2WX91</accession>
<protein>
    <submittedName>
        <fullName evidence="2">MFS transporter</fullName>
    </submittedName>
</protein>
<dbReference type="EMBL" id="QVIA01000008">
    <property type="protein sequence ID" value="RGC32667.1"/>
    <property type="molecule type" value="Genomic_DNA"/>
</dbReference>
<dbReference type="GeneID" id="93336011"/>
<evidence type="ECO:0000256" key="1">
    <source>
        <dbReference type="SAM" id="Phobius"/>
    </source>
</evidence>
<feature type="transmembrane region" description="Helical" evidence="1">
    <location>
        <begin position="388"/>
        <end position="411"/>
    </location>
</feature>
<reference evidence="2 3" key="1">
    <citation type="submission" date="2018-08" db="EMBL/GenBank/DDBJ databases">
        <title>A genome reference for cultivated species of the human gut microbiota.</title>
        <authorList>
            <person name="Zou Y."/>
            <person name="Xue W."/>
            <person name="Luo G."/>
        </authorList>
    </citation>
    <scope>NUCLEOTIDE SEQUENCE [LARGE SCALE GENOMIC DNA]</scope>
    <source>
        <strain evidence="2 3">AF19-21</strain>
    </source>
</reference>
<feature type="transmembrane region" description="Helical" evidence="1">
    <location>
        <begin position="292"/>
        <end position="314"/>
    </location>
</feature>
<gene>
    <name evidence="2" type="ORF">DWX41_08870</name>
</gene>
<dbReference type="AlphaFoldDB" id="A0A3E2WX91"/>
<feature type="transmembrane region" description="Helical" evidence="1">
    <location>
        <begin position="88"/>
        <end position="110"/>
    </location>
</feature>
<feature type="transmembrane region" description="Helical" evidence="1">
    <location>
        <begin position="157"/>
        <end position="180"/>
    </location>
</feature>
<keyword evidence="1" id="KW-0472">Membrane</keyword>
<evidence type="ECO:0000313" key="3">
    <source>
        <dbReference type="Proteomes" id="UP000261111"/>
    </source>
</evidence>
<dbReference type="GO" id="GO:0005886">
    <property type="term" value="C:plasma membrane"/>
    <property type="evidence" value="ECO:0007669"/>
    <property type="project" value="TreeGrafter"/>
</dbReference>
<dbReference type="GO" id="GO:0008643">
    <property type="term" value="P:carbohydrate transport"/>
    <property type="evidence" value="ECO:0007669"/>
    <property type="project" value="InterPro"/>
</dbReference>
<dbReference type="Gene3D" id="1.20.1250.20">
    <property type="entry name" value="MFS general substrate transporter like domains"/>
    <property type="match status" value="2"/>
</dbReference>
<dbReference type="GO" id="GO:0015293">
    <property type="term" value="F:symporter activity"/>
    <property type="evidence" value="ECO:0007669"/>
    <property type="project" value="InterPro"/>
</dbReference>
<evidence type="ECO:0000313" key="2">
    <source>
        <dbReference type="EMBL" id="RGC32667.1"/>
    </source>
</evidence>
<proteinExistence type="predicted"/>
<dbReference type="PANTHER" id="PTHR11328">
    <property type="entry name" value="MAJOR FACILITATOR SUPERFAMILY DOMAIN-CONTAINING PROTEIN"/>
    <property type="match status" value="1"/>
</dbReference>
<dbReference type="InterPro" id="IPR039672">
    <property type="entry name" value="MFS_2"/>
</dbReference>
<sequence length="474" mass="50486">MKKQRDMSVDAKLGFSEHFGYFLGSGVNVQQALFGTFLLVYYTNVAGINAGLAATVIAISKVLDGISDLVMGYLVDHTKSKLGKARPWLLRMMAPTVICAVLAFFVPATWGRTAQIIYMFITYNLANTVCYTALAVPYSSLCGLATMNQKSRGINGGLNSLGTNVLFTILVNSFFLKISGAIGGGELYTQKGFIGAVIVYMIIYVIATGICVALTRERVSINKGDNEQVDNTVKDNHGNTVGIGRILKSLFTNKYWLLSCATGTLIMFLMGTTGSATVYYTQYVLGNVSLQALLSAVYSLSMIPTLVLGIALIGKLGKRNCLMIGMGTSAIGFLLPLISTATPVLIAGMLLKGFGFGFGGASMNSIVQDAITYGMWKNGFNPVGMGNAAITFAFKIGQGLGTATLGAILSLGNFDASLAVQSKSAITSINSIYIVIPAIISALCVFCMSRYDLDKKYSAIEADLKEGKYASDKE</sequence>
<feature type="transmembrane region" description="Helical" evidence="1">
    <location>
        <begin position="48"/>
        <end position="76"/>
    </location>
</feature>